<evidence type="ECO:0000313" key="2">
    <source>
        <dbReference type="Proteomes" id="UP000037696"/>
    </source>
</evidence>
<dbReference type="Proteomes" id="UP000037696">
    <property type="component" value="Unassembled WGS sequence"/>
</dbReference>
<organism evidence="1 2">
    <name type="scientific">Penicillium nordicum</name>
    <dbReference type="NCBI Taxonomy" id="229535"/>
    <lineage>
        <taxon>Eukaryota</taxon>
        <taxon>Fungi</taxon>
        <taxon>Dikarya</taxon>
        <taxon>Ascomycota</taxon>
        <taxon>Pezizomycotina</taxon>
        <taxon>Eurotiomycetes</taxon>
        <taxon>Eurotiomycetidae</taxon>
        <taxon>Eurotiales</taxon>
        <taxon>Aspergillaceae</taxon>
        <taxon>Penicillium</taxon>
    </lineage>
</organism>
<comment type="caution">
    <text evidence="1">The sequence shown here is derived from an EMBL/GenBank/DDBJ whole genome shotgun (WGS) entry which is preliminary data.</text>
</comment>
<dbReference type="AlphaFoldDB" id="A0A0M8NU56"/>
<gene>
    <name evidence="1" type="ORF">ACN38_g11862</name>
</gene>
<reference evidence="1 2" key="1">
    <citation type="submission" date="2015-08" db="EMBL/GenBank/DDBJ databases">
        <title>Genome sequencing of Penicillium nordicum.</title>
        <authorList>
            <person name="Nguyen H.D."/>
            <person name="Seifert K.A."/>
        </authorList>
    </citation>
    <scope>NUCLEOTIDE SEQUENCE [LARGE SCALE GENOMIC DNA]</scope>
    <source>
        <strain evidence="1 2">DAOMC 185683</strain>
    </source>
</reference>
<sequence>MLQEGSNELDGEVITNERVMYRMAYVVARTRQHNHPCRHTSKPYNCKSKKRWGLGGSQTWLTAADPDKLVQKYNSFLHGNPF</sequence>
<protein>
    <submittedName>
        <fullName evidence="1">Uncharacterized protein</fullName>
    </submittedName>
</protein>
<evidence type="ECO:0000313" key="1">
    <source>
        <dbReference type="EMBL" id="KOS37337.1"/>
    </source>
</evidence>
<keyword evidence="2" id="KW-1185">Reference proteome</keyword>
<dbReference type="EMBL" id="LHQQ01000327">
    <property type="protein sequence ID" value="KOS37337.1"/>
    <property type="molecule type" value="Genomic_DNA"/>
</dbReference>
<name>A0A0M8NU56_9EURO</name>
<proteinExistence type="predicted"/>
<accession>A0A0M8NU56</accession>